<keyword evidence="4" id="KW-1185">Reference proteome</keyword>
<dbReference type="GO" id="GO:0016903">
    <property type="term" value="F:oxidoreductase activity, acting on the aldehyde or oxo group of donors"/>
    <property type="evidence" value="ECO:0007669"/>
    <property type="project" value="InterPro"/>
</dbReference>
<evidence type="ECO:0000259" key="2">
    <source>
        <dbReference type="Pfam" id="PF01558"/>
    </source>
</evidence>
<dbReference type="EMBL" id="CP002100">
    <property type="protein sequence ID" value="ADN50972.1"/>
    <property type="molecule type" value="Genomic_DNA"/>
</dbReference>
<evidence type="ECO:0000256" key="1">
    <source>
        <dbReference type="ARBA" id="ARBA00023002"/>
    </source>
</evidence>
<dbReference type="Gene3D" id="3.40.920.10">
    <property type="entry name" value="Pyruvate-ferredoxin oxidoreductase, PFOR, domain III"/>
    <property type="match status" value="1"/>
</dbReference>
<dbReference type="Pfam" id="PF01558">
    <property type="entry name" value="POR"/>
    <property type="match status" value="1"/>
</dbReference>
<dbReference type="InterPro" id="IPR002869">
    <property type="entry name" value="Pyrv_flavodox_OxRed_cen"/>
</dbReference>
<dbReference type="PANTHER" id="PTHR42730">
    <property type="entry name" value="2-OXOGLUTARATE SYNTHASE SUBUNIT KORC"/>
    <property type="match status" value="1"/>
</dbReference>
<accession>E1QTQ5</accession>
<evidence type="ECO:0000313" key="3">
    <source>
        <dbReference type="EMBL" id="ADN50972.1"/>
    </source>
</evidence>
<organism evidence="3 4">
    <name type="scientific">Vulcanisaeta distributa (strain DSM 14429 / JCM 11212 / NBRC 100878 / IC-017)</name>
    <dbReference type="NCBI Taxonomy" id="572478"/>
    <lineage>
        <taxon>Archaea</taxon>
        <taxon>Thermoproteota</taxon>
        <taxon>Thermoprotei</taxon>
        <taxon>Thermoproteales</taxon>
        <taxon>Thermoproteaceae</taxon>
        <taxon>Vulcanisaeta</taxon>
    </lineage>
</organism>
<dbReference type="InterPro" id="IPR019752">
    <property type="entry name" value="Pyrv/ketoisovalerate_OxRed_cat"/>
</dbReference>
<sequence>MRVRLEVRFAGFGGQGVITAGRLLALIVIEADPSLYVVYSPSYGFQTRGGDALSDVIISDEEIDYPKARRLDRAFLLTQPAYNKYCGYVKDDGLIVIDDHVNKADKTQCGVKRHRELSIIANARLMGNDVFASTIILGAAINYLSNTELLKGKLSLEQSKRVITNYFRETLIGRRTGTEEIINKNIKALEIGYKIMQMSPF</sequence>
<dbReference type="PANTHER" id="PTHR42730:SF1">
    <property type="entry name" value="2-OXOGLUTARATE SYNTHASE SUBUNIT KORC"/>
    <property type="match status" value="1"/>
</dbReference>
<dbReference type="Proteomes" id="UP000006681">
    <property type="component" value="Chromosome"/>
</dbReference>
<keyword evidence="3" id="KW-0670">Pyruvate</keyword>
<dbReference type="KEGG" id="vdi:Vdis_1593"/>
<reference evidence="3 4" key="1">
    <citation type="journal article" date="2010" name="Stand. Genomic Sci.">
        <title>Complete genome sequence of Vulcanisaeta distributa type strain (IC-017).</title>
        <authorList>
            <person name="Mavromatis K."/>
            <person name="Sikorski J."/>
            <person name="Pabst E."/>
            <person name="Teshima H."/>
            <person name="Lapidus A."/>
            <person name="Lucas S."/>
            <person name="Nolan M."/>
            <person name="Glavina Del Rio T."/>
            <person name="Cheng J.F."/>
            <person name="Bruce D."/>
            <person name="Goodwin L."/>
            <person name="Pitluck S."/>
            <person name="Liolios K."/>
            <person name="Ivanova N."/>
            <person name="Mikhailova N."/>
            <person name="Pati A."/>
            <person name="Chen A."/>
            <person name="Palaniappan K."/>
            <person name="Land M."/>
            <person name="Hauser L."/>
            <person name="Chang Y.J."/>
            <person name="Jeffries C.D."/>
            <person name="Rohde M."/>
            <person name="Spring S."/>
            <person name="Goker M."/>
            <person name="Wirth R."/>
            <person name="Woyke T."/>
            <person name="Bristow J."/>
            <person name="Eisen J.A."/>
            <person name="Markowitz V."/>
            <person name="Hugenholtz P."/>
            <person name="Klenk H.P."/>
            <person name="Kyrpides N.C."/>
        </authorList>
    </citation>
    <scope>NUCLEOTIDE SEQUENCE [LARGE SCALE GENOMIC DNA]</scope>
    <source>
        <strain evidence="4">DSM 14429 / JCM 11212 / NBRC 100878 / IC-017</strain>
    </source>
</reference>
<dbReference type="InterPro" id="IPR052554">
    <property type="entry name" value="2-oxoglutarate_synth_KorC"/>
</dbReference>
<dbReference type="eggNOG" id="arCOG01602">
    <property type="taxonomic scope" value="Archaea"/>
</dbReference>
<keyword evidence="1" id="KW-0560">Oxidoreductase</keyword>
<dbReference type="HOGENOM" id="CLU_087284_0_0_2"/>
<dbReference type="SUPFAM" id="SSF53323">
    <property type="entry name" value="Pyruvate-ferredoxin oxidoreductase, PFOR, domain III"/>
    <property type="match status" value="1"/>
</dbReference>
<name>E1QTQ5_VULDI</name>
<dbReference type="STRING" id="572478.Vdis_1593"/>
<gene>
    <name evidence="3" type="ordered locus">Vdis_1593</name>
</gene>
<evidence type="ECO:0000313" key="4">
    <source>
        <dbReference type="Proteomes" id="UP000006681"/>
    </source>
</evidence>
<proteinExistence type="predicted"/>
<protein>
    <submittedName>
        <fullName evidence="3">Pyruvate/ketoisovalerate oxidoreductase</fullName>
    </submittedName>
</protein>
<dbReference type="AlphaFoldDB" id="E1QTQ5"/>
<reference evidence="4" key="2">
    <citation type="journal article" date="2010" name="Stand. Genomic Sci.">
        <title>Complete genome sequence of Vulcanisaeta distributa type strain (IC-017T).</title>
        <authorList>
            <person name="Mavromatis K."/>
            <person name="Sikorski J."/>
            <person name="Pabst E."/>
            <person name="Teshima H."/>
            <person name="Lapidus A."/>
            <person name="Lucas S."/>
            <person name="Nolan M."/>
            <person name="Glavina Del Rio T."/>
            <person name="Cheng J."/>
            <person name="Bruce D."/>
            <person name="Goodwin L."/>
            <person name="Pitluck S."/>
            <person name="Liolios K."/>
            <person name="Ivanova N."/>
            <person name="Mikhailova N."/>
            <person name="Pati A."/>
            <person name="Chen A."/>
            <person name="Palaniappan K."/>
            <person name="Land M."/>
            <person name="Hauser L."/>
            <person name="Chang Y."/>
            <person name="Jeffries C."/>
            <person name="Rohde M."/>
            <person name="Spring S."/>
            <person name="Goker M."/>
            <person name="Wirth R."/>
            <person name="Woyke T."/>
            <person name="Bristow J."/>
            <person name="Eisen J."/>
            <person name="Markowitz V."/>
            <person name="Hugenholtz P."/>
            <person name="Klenk H."/>
            <person name="Kyrpides N."/>
        </authorList>
    </citation>
    <scope>NUCLEOTIDE SEQUENCE [LARGE SCALE GENOMIC DNA]</scope>
    <source>
        <strain evidence="4">DSM 14429 / JCM 11212 / NBRC 100878 / IC-017</strain>
    </source>
</reference>
<feature type="domain" description="Pyruvate/ketoisovalerate oxidoreductase catalytic" evidence="2">
    <location>
        <begin position="13"/>
        <end position="193"/>
    </location>
</feature>